<dbReference type="Pfam" id="PF09190">
    <property type="entry name" value="DALR_2"/>
    <property type="match status" value="1"/>
</dbReference>
<dbReference type="STRING" id="1802471.A2115_02515"/>
<protein>
    <recommendedName>
        <fullName evidence="12">Cysteine--tRNA ligase</fullName>
        <ecNumber evidence="12">6.1.1.16</ecNumber>
    </recommendedName>
    <alternativeName>
        <fullName evidence="12">Cysteinyl-tRNA synthetase</fullName>
        <shortName evidence="12">CysRS</shortName>
    </alternativeName>
</protein>
<feature type="region of interest" description="Disordered" evidence="13">
    <location>
        <begin position="460"/>
        <end position="480"/>
    </location>
</feature>
<dbReference type="EMBL" id="MGFJ01000032">
    <property type="protein sequence ID" value="OGM02033.1"/>
    <property type="molecule type" value="Genomic_DNA"/>
</dbReference>
<dbReference type="NCBIfam" id="TIGR00435">
    <property type="entry name" value="cysS"/>
    <property type="match status" value="1"/>
</dbReference>
<dbReference type="GO" id="GO:0005829">
    <property type="term" value="C:cytosol"/>
    <property type="evidence" value="ECO:0007669"/>
    <property type="project" value="TreeGrafter"/>
</dbReference>
<dbReference type="InterPro" id="IPR015803">
    <property type="entry name" value="Cys-tRNA-ligase"/>
</dbReference>
<evidence type="ECO:0000256" key="1">
    <source>
        <dbReference type="ARBA" id="ARBA00004496"/>
    </source>
</evidence>
<evidence type="ECO:0000256" key="12">
    <source>
        <dbReference type="HAMAP-Rule" id="MF_00041"/>
    </source>
</evidence>
<reference evidence="16 17" key="1">
    <citation type="journal article" date="2016" name="Nat. Commun.">
        <title>Thousands of microbial genomes shed light on interconnected biogeochemical processes in an aquifer system.</title>
        <authorList>
            <person name="Anantharaman K."/>
            <person name="Brown C.T."/>
            <person name="Hug L.A."/>
            <person name="Sharon I."/>
            <person name="Castelle C.J."/>
            <person name="Probst A.J."/>
            <person name="Thomas B.C."/>
            <person name="Singh A."/>
            <person name="Wilkins M.J."/>
            <person name="Karaoz U."/>
            <person name="Brodie E.L."/>
            <person name="Williams K.H."/>
            <person name="Hubbard S.S."/>
            <person name="Banfield J.F."/>
        </authorList>
    </citation>
    <scope>NUCLEOTIDE SEQUENCE [LARGE SCALE GENOMIC DNA]</scope>
</reference>
<dbReference type="SUPFAM" id="SSF47323">
    <property type="entry name" value="Anticodon-binding domain of a subclass of class I aminoacyl-tRNA synthetases"/>
    <property type="match status" value="1"/>
</dbReference>
<evidence type="ECO:0000256" key="7">
    <source>
        <dbReference type="ARBA" id="ARBA00022741"/>
    </source>
</evidence>
<dbReference type="Gene3D" id="3.40.50.620">
    <property type="entry name" value="HUPs"/>
    <property type="match status" value="1"/>
</dbReference>
<dbReference type="PRINTS" id="PR00983">
    <property type="entry name" value="TRNASYNTHCYS"/>
</dbReference>
<feature type="domain" description="tRNA synthetases class I catalytic" evidence="14">
    <location>
        <begin position="17"/>
        <end position="334"/>
    </location>
</feature>
<feature type="binding site" evidence="12">
    <location>
        <position position="290"/>
    </location>
    <ligand>
        <name>ATP</name>
        <dbReference type="ChEBI" id="CHEBI:30616"/>
    </ligand>
</feature>
<dbReference type="PANTHER" id="PTHR10890">
    <property type="entry name" value="CYSTEINYL-TRNA SYNTHETASE"/>
    <property type="match status" value="1"/>
</dbReference>
<feature type="binding site" evidence="12">
    <location>
        <position position="259"/>
    </location>
    <ligand>
        <name>Zn(2+)</name>
        <dbReference type="ChEBI" id="CHEBI:29105"/>
    </ligand>
</feature>
<feature type="binding site" evidence="12">
    <location>
        <position position="30"/>
    </location>
    <ligand>
        <name>Zn(2+)</name>
        <dbReference type="ChEBI" id="CHEBI:29105"/>
    </ligand>
</feature>
<accession>A0A1F7WGU8</accession>
<keyword evidence="8 12" id="KW-0862">Zinc</keyword>
<comment type="caution">
    <text evidence="16">The sequence shown here is derived from an EMBL/GenBank/DDBJ whole genome shotgun (WGS) entry which is preliminary data.</text>
</comment>
<keyword evidence="7 12" id="KW-0547">Nucleotide-binding</keyword>
<comment type="caution">
    <text evidence="12">Lacks conserved residue(s) required for the propagation of feature annotation.</text>
</comment>
<evidence type="ECO:0000256" key="3">
    <source>
        <dbReference type="ARBA" id="ARBA00011245"/>
    </source>
</evidence>
<keyword evidence="10 12" id="KW-0648">Protein biosynthesis</keyword>
<feature type="short sequence motif" description="'KMSKS' region" evidence="12">
    <location>
        <begin position="287"/>
        <end position="291"/>
    </location>
</feature>
<dbReference type="CDD" id="cd00672">
    <property type="entry name" value="CysRS_core"/>
    <property type="match status" value="1"/>
</dbReference>
<evidence type="ECO:0000256" key="2">
    <source>
        <dbReference type="ARBA" id="ARBA00005594"/>
    </source>
</evidence>
<dbReference type="InterPro" id="IPR009080">
    <property type="entry name" value="tRNAsynth_Ia_anticodon-bd"/>
</dbReference>
<evidence type="ECO:0000256" key="4">
    <source>
        <dbReference type="ARBA" id="ARBA00022490"/>
    </source>
</evidence>
<keyword evidence="5 12" id="KW-0436">Ligase</keyword>
<evidence type="ECO:0000256" key="13">
    <source>
        <dbReference type="SAM" id="MobiDB-lite"/>
    </source>
</evidence>
<gene>
    <name evidence="12" type="primary">cysS</name>
    <name evidence="16" type="ORF">A2115_02515</name>
</gene>
<dbReference type="GO" id="GO:0005524">
    <property type="term" value="F:ATP binding"/>
    <property type="evidence" value="ECO:0007669"/>
    <property type="project" value="UniProtKB-UniRule"/>
</dbReference>
<comment type="cofactor">
    <cofactor evidence="12">
        <name>Zn(2+)</name>
        <dbReference type="ChEBI" id="CHEBI:29105"/>
    </cofactor>
    <text evidence="12">Binds 1 zinc ion per subunit.</text>
</comment>
<evidence type="ECO:0000256" key="5">
    <source>
        <dbReference type="ARBA" id="ARBA00022598"/>
    </source>
</evidence>
<dbReference type="GO" id="GO:0004817">
    <property type="term" value="F:cysteine-tRNA ligase activity"/>
    <property type="evidence" value="ECO:0007669"/>
    <property type="project" value="UniProtKB-UniRule"/>
</dbReference>
<keyword evidence="4 12" id="KW-0963">Cytoplasm</keyword>
<comment type="similarity">
    <text evidence="2 12">Belongs to the class-I aminoacyl-tRNA synthetase family.</text>
</comment>
<feature type="domain" description="Cysteinyl-tRNA synthetase class Ia DALR" evidence="15">
    <location>
        <begin position="372"/>
        <end position="394"/>
    </location>
</feature>
<evidence type="ECO:0000256" key="6">
    <source>
        <dbReference type="ARBA" id="ARBA00022723"/>
    </source>
</evidence>
<dbReference type="PANTHER" id="PTHR10890:SF3">
    <property type="entry name" value="CYSTEINE--TRNA LIGASE, CYTOPLASMIC"/>
    <property type="match status" value="1"/>
</dbReference>
<dbReference type="AlphaFoldDB" id="A0A1F7WGU8"/>
<comment type="subunit">
    <text evidence="3 12">Monomer.</text>
</comment>
<keyword evidence="6 12" id="KW-0479">Metal-binding</keyword>
<organism evidence="16 17">
    <name type="scientific">Candidatus Woesebacteria bacterium GWA1_41_8</name>
    <dbReference type="NCBI Taxonomy" id="1802471"/>
    <lineage>
        <taxon>Bacteria</taxon>
        <taxon>Candidatus Woeseibacteriota</taxon>
    </lineage>
</organism>
<dbReference type="GO" id="GO:0008270">
    <property type="term" value="F:zinc ion binding"/>
    <property type="evidence" value="ECO:0007669"/>
    <property type="project" value="UniProtKB-UniRule"/>
</dbReference>
<keyword evidence="11 12" id="KW-0030">Aminoacyl-tRNA synthetase</keyword>
<dbReference type="InterPro" id="IPR015273">
    <property type="entry name" value="Cys-tRNA-synt_Ia_DALR"/>
</dbReference>
<comment type="catalytic activity">
    <reaction evidence="12">
        <text>tRNA(Cys) + L-cysteine + ATP = L-cysteinyl-tRNA(Cys) + AMP + diphosphate</text>
        <dbReference type="Rhea" id="RHEA:17773"/>
        <dbReference type="Rhea" id="RHEA-COMP:9661"/>
        <dbReference type="Rhea" id="RHEA-COMP:9679"/>
        <dbReference type="ChEBI" id="CHEBI:30616"/>
        <dbReference type="ChEBI" id="CHEBI:33019"/>
        <dbReference type="ChEBI" id="CHEBI:35235"/>
        <dbReference type="ChEBI" id="CHEBI:78442"/>
        <dbReference type="ChEBI" id="CHEBI:78517"/>
        <dbReference type="ChEBI" id="CHEBI:456215"/>
        <dbReference type="EC" id="6.1.1.16"/>
    </reaction>
</comment>
<evidence type="ECO:0000259" key="14">
    <source>
        <dbReference type="Pfam" id="PF01406"/>
    </source>
</evidence>
<dbReference type="SUPFAM" id="SSF52374">
    <property type="entry name" value="Nucleotidylyl transferase"/>
    <property type="match status" value="1"/>
</dbReference>
<dbReference type="Gene3D" id="1.20.120.1910">
    <property type="entry name" value="Cysteine-tRNA ligase, C-terminal anti-codon recognition domain"/>
    <property type="match status" value="1"/>
</dbReference>
<evidence type="ECO:0000256" key="9">
    <source>
        <dbReference type="ARBA" id="ARBA00022840"/>
    </source>
</evidence>
<dbReference type="InterPro" id="IPR024909">
    <property type="entry name" value="Cys-tRNA/MSH_ligase"/>
</dbReference>
<evidence type="ECO:0000313" key="17">
    <source>
        <dbReference type="Proteomes" id="UP000176198"/>
    </source>
</evidence>
<evidence type="ECO:0000259" key="15">
    <source>
        <dbReference type="Pfam" id="PF09190"/>
    </source>
</evidence>
<dbReference type="EC" id="6.1.1.16" evidence="12"/>
<dbReference type="Proteomes" id="UP000176198">
    <property type="component" value="Unassembled WGS sequence"/>
</dbReference>
<dbReference type="InterPro" id="IPR032678">
    <property type="entry name" value="tRNA-synt_1_cat_dom"/>
</dbReference>
<sequence length="480" mass="55053">MSEIFLFNSLSRKKEKFEPINPPNVGMYTCGPTVYDFASIGNFRTYAAADTLLRVLNYNSCSVTYVMNITDVGHLTGDNLGDADLGEDRIETSARREGKTAWDIAKFYEEAFLKDFQKLNLTNPKLFSKATEHIKEQIELVVRLEKGGFTYKTSDGVYFDTVLFEKKTGKKYGELSTLDIIKEGARVEPNPEKKNPRDFALWKFSKKPGERHMEWESPWGIGFPGWHIECSAMSMKYLGESFDIHVGGEDLRQTHHPNEIAQSEAATGKLFVKYWVHAIFLKVEGKRMGKSLDNVYTISDIEKKGFDPLALKYLFLTSHYRDSLNFTWEGLSAASSALRKLKDLVVSFSSEHQRAFLSPEKDEKLQKYEQDFRSLVNDDLNTPKALAVMWEMLKSNVPSQDKYEKLLSFDEVLGLRLDMIKQEEVVVPDEILKLVQEREVLRKDGKFAQSDEIRKRIEQKGYRVEDLPQGPKIKPAQNGK</sequence>
<name>A0A1F7WGU8_9BACT</name>
<dbReference type="InterPro" id="IPR014729">
    <property type="entry name" value="Rossmann-like_a/b/a_fold"/>
</dbReference>
<dbReference type="GO" id="GO:0006423">
    <property type="term" value="P:cysteinyl-tRNA aminoacylation"/>
    <property type="evidence" value="ECO:0007669"/>
    <property type="project" value="UniProtKB-UniRule"/>
</dbReference>
<evidence type="ECO:0000256" key="10">
    <source>
        <dbReference type="ARBA" id="ARBA00022917"/>
    </source>
</evidence>
<comment type="subcellular location">
    <subcellularLocation>
        <location evidence="1 12">Cytoplasm</location>
    </subcellularLocation>
</comment>
<evidence type="ECO:0000313" key="16">
    <source>
        <dbReference type="EMBL" id="OGM02033.1"/>
    </source>
</evidence>
<evidence type="ECO:0000256" key="8">
    <source>
        <dbReference type="ARBA" id="ARBA00022833"/>
    </source>
</evidence>
<proteinExistence type="inferred from homology"/>
<feature type="binding site" evidence="12">
    <location>
        <position position="230"/>
    </location>
    <ligand>
        <name>Zn(2+)</name>
        <dbReference type="ChEBI" id="CHEBI:29105"/>
    </ligand>
</feature>
<feature type="binding site" evidence="12">
    <location>
        <position position="255"/>
    </location>
    <ligand>
        <name>Zn(2+)</name>
        <dbReference type="ChEBI" id="CHEBI:29105"/>
    </ligand>
</feature>
<dbReference type="Pfam" id="PF01406">
    <property type="entry name" value="tRNA-synt_1e"/>
    <property type="match status" value="1"/>
</dbReference>
<keyword evidence="9 12" id="KW-0067">ATP-binding</keyword>
<dbReference type="HAMAP" id="MF_00041">
    <property type="entry name" value="Cys_tRNA_synth"/>
    <property type="match status" value="1"/>
</dbReference>
<evidence type="ECO:0000256" key="11">
    <source>
        <dbReference type="ARBA" id="ARBA00023146"/>
    </source>
</evidence>